<proteinExistence type="predicted"/>
<gene>
    <name evidence="9" type="ORF">WMY93_021621</name>
</gene>
<evidence type="ECO:0000313" key="10">
    <source>
        <dbReference type="Proteomes" id="UP001460270"/>
    </source>
</evidence>
<protein>
    <recommendedName>
        <fullName evidence="11">MICOS complex subunit MIC19</fullName>
    </recommendedName>
</protein>
<keyword evidence="6" id="KW-0449">Lipoprotein</keyword>
<evidence type="ECO:0000313" key="9">
    <source>
        <dbReference type="EMBL" id="KAK7896296.1"/>
    </source>
</evidence>
<keyword evidence="4" id="KW-0472">Membrane</keyword>
<evidence type="ECO:0000256" key="7">
    <source>
        <dbReference type="ARBA" id="ARBA00034476"/>
    </source>
</evidence>
<feature type="compositionally biased region" description="Low complexity" evidence="8">
    <location>
        <begin position="148"/>
        <end position="158"/>
    </location>
</feature>
<keyword evidence="5" id="KW-1015">Disulfide bond</keyword>
<evidence type="ECO:0000256" key="1">
    <source>
        <dbReference type="ARBA" id="ARBA00022707"/>
    </source>
</evidence>
<dbReference type="AlphaFoldDB" id="A0AAW0NH02"/>
<keyword evidence="10" id="KW-1185">Reference proteome</keyword>
<keyword evidence="3" id="KW-0496">Mitochondrion</keyword>
<evidence type="ECO:0000256" key="6">
    <source>
        <dbReference type="ARBA" id="ARBA00023288"/>
    </source>
</evidence>
<comment type="caution">
    <text evidence="9">The sequence shown here is derived from an EMBL/GenBank/DDBJ whole genome shotgun (WGS) entry which is preliminary data.</text>
</comment>
<evidence type="ECO:0008006" key="11">
    <source>
        <dbReference type="Google" id="ProtNLM"/>
    </source>
</evidence>
<evidence type="ECO:0000256" key="4">
    <source>
        <dbReference type="ARBA" id="ARBA00023136"/>
    </source>
</evidence>
<evidence type="ECO:0000256" key="3">
    <source>
        <dbReference type="ARBA" id="ARBA00023128"/>
    </source>
</evidence>
<organism evidence="9 10">
    <name type="scientific">Mugilogobius chulae</name>
    <name type="common">yellowstripe goby</name>
    <dbReference type="NCBI Taxonomy" id="88201"/>
    <lineage>
        <taxon>Eukaryota</taxon>
        <taxon>Metazoa</taxon>
        <taxon>Chordata</taxon>
        <taxon>Craniata</taxon>
        <taxon>Vertebrata</taxon>
        <taxon>Euteleostomi</taxon>
        <taxon>Actinopterygii</taxon>
        <taxon>Neopterygii</taxon>
        <taxon>Teleostei</taxon>
        <taxon>Neoteleostei</taxon>
        <taxon>Acanthomorphata</taxon>
        <taxon>Gobiaria</taxon>
        <taxon>Gobiiformes</taxon>
        <taxon>Gobioidei</taxon>
        <taxon>Gobiidae</taxon>
        <taxon>Gobionellinae</taxon>
        <taxon>Mugilogobius</taxon>
    </lineage>
</organism>
<dbReference type="Pfam" id="PF05300">
    <property type="entry name" value="MIC19_MIC25"/>
    <property type="match status" value="1"/>
</dbReference>
<dbReference type="PANTHER" id="PTHR21588">
    <property type="entry name" value="COILED-COIL-HELIX-COILED-COIL-HELIX DOMAIN CONTAINING 6"/>
    <property type="match status" value="1"/>
</dbReference>
<sequence length="402" mass="42705">MGANNSTRRVSFESDENDNITVVKGIRLSESVINRMREPAAPPKHTVSPPPPPPVSTPAPVSVPILPPPLLHPLPPPFDPITSSPLHLHQKLSLLHYHLLMWKLLNVVLPISIPPAAVSKPVVAPPPPSPVEPAPTLAPATPEPIAPPSVAESVASPPTTKLEQPPAPVGSAIVSSAPVVESVVTPALDVLSPPPAAAEPIAAAAPPLAEFVAPVEATAPPLPQTSASVDPVAPVAEPEVVPEPVAVSPSPPPQPVDEEALKKKITEELTWLESEKARATAHAQAKAQSQVKGEVSRILSAERASAQDNLQQAIIRERIATEDEKRRAHLYAKQLEAIEADLQRRDAFYRDQVARLRRGKRPYPCPFVRQVSRGGGHGSAHYRGALLLVPVRSGCYRGQKPG</sequence>
<feature type="compositionally biased region" description="Pro residues" evidence="8">
    <location>
        <begin position="48"/>
        <end position="57"/>
    </location>
</feature>
<dbReference type="Proteomes" id="UP001460270">
    <property type="component" value="Unassembled WGS sequence"/>
</dbReference>
<comment type="subcellular location">
    <subcellularLocation>
        <location evidence="7">Mitochondrion inner membrane</location>
        <topology evidence="7">Lipid-anchor</topology>
    </subcellularLocation>
</comment>
<dbReference type="InterPro" id="IPR007964">
    <property type="entry name" value="MIC19/MIC25"/>
</dbReference>
<dbReference type="GO" id="GO:0007007">
    <property type="term" value="P:inner mitochondrial membrane organization"/>
    <property type="evidence" value="ECO:0007669"/>
    <property type="project" value="TreeGrafter"/>
</dbReference>
<evidence type="ECO:0000256" key="2">
    <source>
        <dbReference type="ARBA" id="ARBA00022792"/>
    </source>
</evidence>
<dbReference type="InterPro" id="IPR052632">
    <property type="entry name" value="MICOS_subunit_Mic19"/>
</dbReference>
<dbReference type="GO" id="GO:0061617">
    <property type="term" value="C:MICOS complex"/>
    <property type="evidence" value="ECO:0007669"/>
    <property type="project" value="InterPro"/>
</dbReference>
<dbReference type="EMBL" id="JBBPFD010000015">
    <property type="protein sequence ID" value="KAK7896296.1"/>
    <property type="molecule type" value="Genomic_DNA"/>
</dbReference>
<accession>A0AAW0NH02</accession>
<keyword evidence="1" id="KW-0519">Myristate</keyword>
<keyword evidence="2" id="KW-0999">Mitochondrion inner membrane</keyword>
<feature type="region of interest" description="Disordered" evidence="8">
    <location>
        <begin position="125"/>
        <end position="168"/>
    </location>
</feature>
<evidence type="ECO:0000256" key="8">
    <source>
        <dbReference type="SAM" id="MobiDB-lite"/>
    </source>
</evidence>
<dbReference type="PANTHER" id="PTHR21588:SF23">
    <property type="entry name" value="MICOS COMPLEX SUBUNIT MIC19 ISOFORM X1"/>
    <property type="match status" value="1"/>
</dbReference>
<reference evidence="10" key="1">
    <citation type="submission" date="2024-04" db="EMBL/GenBank/DDBJ databases">
        <title>Salinicola lusitanus LLJ914,a marine bacterium isolated from the Okinawa Trough.</title>
        <authorList>
            <person name="Li J."/>
        </authorList>
    </citation>
    <scope>NUCLEOTIDE SEQUENCE [LARGE SCALE GENOMIC DNA]</scope>
</reference>
<evidence type="ECO:0000256" key="5">
    <source>
        <dbReference type="ARBA" id="ARBA00023157"/>
    </source>
</evidence>
<name>A0AAW0NH02_9GOBI</name>
<feature type="region of interest" description="Disordered" evidence="8">
    <location>
        <begin position="34"/>
        <end position="59"/>
    </location>
</feature>